<dbReference type="OrthoDB" id="418495at2759"/>
<evidence type="ECO:0000256" key="4">
    <source>
        <dbReference type="ARBA" id="ARBA00023284"/>
    </source>
</evidence>
<proteinExistence type="inferred from homology"/>
<dbReference type="Gene3D" id="3.40.30.10">
    <property type="entry name" value="Glutaredoxin"/>
    <property type="match status" value="2"/>
</dbReference>
<dbReference type="InterPro" id="IPR036249">
    <property type="entry name" value="Thioredoxin-like_sf"/>
</dbReference>
<evidence type="ECO:0000256" key="3">
    <source>
        <dbReference type="ARBA" id="ARBA00022490"/>
    </source>
</evidence>
<protein>
    <submittedName>
        <fullName evidence="6">Monothiol glutaredoxin-S6</fullName>
    </submittedName>
</protein>
<dbReference type="PROSITE" id="PS51354">
    <property type="entry name" value="GLUTAREDOXIN_2"/>
    <property type="match status" value="2"/>
</dbReference>
<keyword evidence="7" id="KW-1185">Reference proteome</keyword>
<evidence type="ECO:0000256" key="1">
    <source>
        <dbReference type="ARBA" id="ARBA00004496"/>
    </source>
</evidence>
<dbReference type="SUPFAM" id="SSF52833">
    <property type="entry name" value="Thioredoxin-like"/>
    <property type="match status" value="2"/>
</dbReference>
<dbReference type="InterPro" id="IPR014025">
    <property type="entry name" value="Glutaredoxin_subgr"/>
</dbReference>
<evidence type="ECO:0000256" key="2">
    <source>
        <dbReference type="ARBA" id="ARBA00007568"/>
    </source>
</evidence>
<evidence type="ECO:0000313" key="7">
    <source>
        <dbReference type="Proteomes" id="UP000257109"/>
    </source>
</evidence>
<accession>A0A371GSY9</accession>
<dbReference type="InterPro" id="IPR011905">
    <property type="entry name" value="GlrX-like_pln_2"/>
</dbReference>
<name>A0A371GSY9_MUCPR</name>
<comment type="subcellular location">
    <subcellularLocation>
        <location evidence="1">Cytoplasm</location>
    </subcellularLocation>
</comment>
<feature type="domain" description="Glutaredoxin" evidence="5">
    <location>
        <begin position="121"/>
        <end position="183"/>
    </location>
</feature>
<dbReference type="NCBIfam" id="TIGR02189">
    <property type="entry name" value="GlrX-like_plant"/>
    <property type="match status" value="1"/>
</dbReference>
<comment type="caution">
    <text evidence="6">The sequence shown here is derived from an EMBL/GenBank/DDBJ whole genome shotgun (WGS) entry which is preliminary data.</text>
</comment>
<dbReference type="PANTHER" id="PTHR10168">
    <property type="entry name" value="GLUTAREDOXIN"/>
    <property type="match status" value="1"/>
</dbReference>
<dbReference type="CDD" id="cd03419">
    <property type="entry name" value="GRX_GRXh_1_2_like"/>
    <property type="match status" value="2"/>
</dbReference>
<dbReference type="STRING" id="157652.A0A371GSY9"/>
<organism evidence="6 7">
    <name type="scientific">Mucuna pruriens</name>
    <name type="common">Velvet bean</name>
    <name type="synonym">Dolichos pruriens</name>
    <dbReference type="NCBI Taxonomy" id="157652"/>
    <lineage>
        <taxon>Eukaryota</taxon>
        <taxon>Viridiplantae</taxon>
        <taxon>Streptophyta</taxon>
        <taxon>Embryophyta</taxon>
        <taxon>Tracheophyta</taxon>
        <taxon>Spermatophyta</taxon>
        <taxon>Magnoliopsida</taxon>
        <taxon>eudicotyledons</taxon>
        <taxon>Gunneridae</taxon>
        <taxon>Pentapetalae</taxon>
        <taxon>rosids</taxon>
        <taxon>fabids</taxon>
        <taxon>Fabales</taxon>
        <taxon>Fabaceae</taxon>
        <taxon>Papilionoideae</taxon>
        <taxon>50 kb inversion clade</taxon>
        <taxon>NPAAA clade</taxon>
        <taxon>indigoferoid/millettioid clade</taxon>
        <taxon>Phaseoleae</taxon>
        <taxon>Mucuna</taxon>
    </lineage>
</organism>
<keyword evidence="4" id="KW-0676">Redox-active center</keyword>
<dbReference type="GO" id="GO:0005737">
    <property type="term" value="C:cytoplasm"/>
    <property type="evidence" value="ECO:0007669"/>
    <property type="project" value="UniProtKB-SubCell"/>
</dbReference>
<evidence type="ECO:0000313" key="6">
    <source>
        <dbReference type="EMBL" id="RDX93664.1"/>
    </source>
</evidence>
<reference evidence="6" key="1">
    <citation type="submission" date="2018-05" db="EMBL/GenBank/DDBJ databases">
        <title>Draft genome of Mucuna pruriens seed.</title>
        <authorList>
            <person name="Nnadi N.E."/>
            <person name="Vos R."/>
            <person name="Hasami M.H."/>
            <person name="Devisetty U.K."/>
            <person name="Aguiy J.C."/>
        </authorList>
    </citation>
    <scope>NUCLEOTIDE SEQUENCE [LARGE SCALE GENOMIC DNA]</scope>
    <source>
        <strain evidence="6">JCA_2017</strain>
    </source>
</reference>
<dbReference type="InterPro" id="IPR002109">
    <property type="entry name" value="Glutaredoxin"/>
</dbReference>
<dbReference type="PRINTS" id="PR00160">
    <property type="entry name" value="GLUTAREDOXIN"/>
</dbReference>
<gene>
    <name evidence="6" type="primary">GRXS6</name>
    <name evidence="6" type="ORF">CR513_24030</name>
</gene>
<dbReference type="AlphaFoldDB" id="A0A371GSY9"/>
<evidence type="ECO:0000259" key="5">
    <source>
        <dbReference type="Pfam" id="PF00462"/>
    </source>
</evidence>
<comment type="similarity">
    <text evidence="2">Belongs to the glutaredoxin family. CC-type subfamily.</text>
</comment>
<dbReference type="EMBL" id="QJKJ01004558">
    <property type="protein sequence ID" value="RDX93664.1"/>
    <property type="molecule type" value="Genomic_DNA"/>
</dbReference>
<feature type="non-terminal residue" evidence="6">
    <location>
        <position position="1"/>
    </location>
</feature>
<feature type="domain" description="Glutaredoxin" evidence="5">
    <location>
        <begin position="45"/>
        <end position="107"/>
    </location>
</feature>
<dbReference type="Pfam" id="PF00462">
    <property type="entry name" value="Glutaredoxin"/>
    <property type="match status" value="2"/>
</dbReference>
<keyword evidence="3" id="KW-0963">Cytoplasm</keyword>
<dbReference type="Proteomes" id="UP000257109">
    <property type="component" value="Unassembled WGS sequence"/>
</dbReference>
<sequence>IDVDFNNMVQDWNRGVNRRRNGSPFTPITMNIMDMITSMVAEKPVVIFSKSTCCLSHSMTSLIRSFGANPTVHELDEMANGQQIESALLQMGCQPSVPAVFIGQRFVAMDVVTTLTAEKPVVIFSKSNCCMGHTVKALISSFGTEPAVFELDKMPSGHQVERALLQLGCCPSVPAVFIGQKFIGGADEVIKLNVQNKLAQLLLGARAIFIWS</sequence>
<feature type="non-terminal residue" evidence="6">
    <location>
        <position position="212"/>
    </location>
</feature>